<dbReference type="EMBL" id="MQWD01000001">
    <property type="protein sequence ID" value="PAP75298.1"/>
    <property type="molecule type" value="Genomic_DNA"/>
</dbReference>
<sequence length="670" mass="74310">MSGATVRIIKAGKGTLHVDAESGDATLVLPLEFDLEPNESPTLYGASLHYVSLGRERVGEGEEVGLVPVRPNDPDTFPIRLRGDDDVPDKVQFVVKFEAPDLPEVSGKRPGELVLDLSVRGKHVLPVRVRFQWSPARALSQRGSDVVVVEVGRGRQPRELRTNFGALLLLFAAVFAWNATYNDGVRGGWTSPVLVASAASFALGFFGLQIVALAGWFRTLSGIIAVWRYPELYLEPATVTILGAKATAPILATLGLALAAVGWSGRAVVLPDPGDGYAWVYDDDRNHEVRPGDKIPLREAKRVVLTWEDSSRVARRIQLARARTAVDWSEWFGSLAPRLAVDYDTFSVVYSEGVSLSRTGDCDPERDEEGSYRGEFTVEDDLASPCVNWIRPQVVAVLKGARRAPGDDLTVEGTGRTLADLTEVSVRRTRDLDSGAIADRFGSEWDAELTRHTAYDLLRSLDLDALIAPAAREMVDRRERILRRDFMESYGRRAEVVETGGIEERIQSLVFLRALARLSARTGSSALRDDDLRRVRDDFEAYYAVPRGTTDVVGSRDVFRAYVQFLMELERRHLASPYVDSLGMAVEGVARGLGDIYELYLEEALAFDLLYGESGGQDRCARRREFLLRSFQAQVDRNPAGVRAYVDSLMRHERRLRGDGPVREFVGRLA</sequence>
<comment type="caution">
    <text evidence="2">The sequence shown here is derived from an EMBL/GenBank/DDBJ whole genome shotgun (WGS) entry which is preliminary data.</text>
</comment>
<accession>A0A271IWI8</accession>
<dbReference type="Proteomes" id="UP000216339">
    <property type="component" value="Unassembled WGS sequence"/>
</dbReference>
<keyword evidence="1" id="KW-0472">Membrane</keyword>
<evidence type="ECO:0000256" key="1">
    <source>
        <dbReference type="SAM" id="Phobius"/>
    </source>
</evidence>
<proteinExistence type="predicted"/>
<keyword evidence="1" id="KW-1133">Transmembrane helix</keyword>
<dbReference type="RefSeq" id="WP_095508933.1">
    <property type="nucleotide sequence ID" value="NZ_MQWD01000001.1"/>
</dbReference>
<feature type="transmembrane region" description="Helical" evidence="1">
    <location>
        <begin position="163"/>
        <end position="181"/>
    </location>
</feature>
<organism evidence="2 3">
    <name type="scientific">Rubrivirga marina</name>
    <dbReference type="NCBI Taxonomy" id="1196024"/>
    <lineage>
        <taxon>Bacteria</taxon>
        <taxon>Pseudomonadati</taxon>
        <taxon>Rhodothermota</taxon>
        <taxon>Rhodothermia</taxon>
        <taxon>Rhodothermales</taxon>
        <taxon>Rubricoccaceae</taxon>
        <taxon>Rubrivirga</taxon>
    </lineage>
</organism>
<keyword evidence="1" id="KW-0812">Transmembrane</keyword>
<name>A0A271IWI8_9BACT</name>
<feature type="transmembrane region" description="Helical" evidence="1">
    <location>
        <begin position="193"/>
        <end position="217"/>
    </location>
</feature>
<keyword evidence="3" id="KW-1185">Reference proteome</keyword>
<evidence type="ECO:0000313" key="2">
    <source>
        <dbReference type="EMBL" id="PAP75298.1"/>
    </source>
</evidence>
<gene>
    <name evidence="2" type="ORF">BSZ37_01990</name>
</gene>
<evidence type="ECO:0000313" key="3">
    <source>
        <dbReference type="Proteomes" id="UP000216339"/>
    </source>
</evidence>
<feature type="transmembrane region" description="Helical" evidence="1">
    <location>
        <begin position="238"/>
        <end position="263"/>
    </location>
</feature>
<dbReference type="AlphaFoldDB" id="A0A271IWI8"/>
<protein>
    <submittedName>
        <fullName evidence="2">Uncharacterized protein</fullName>
    </submittedName>
</protein>
<reference evidence="2 3" key="1">
    <citation type="submission" date="2016-11" db="EMBL/GenBank/DDBJ databases">
        <title>Study of marine rhodopsin-containing bacteria.</title>
        <authorList>
            <person name="Yoshizawa S."/>
            <person name="Kumagai Y."/>
            <person name="Kogure K."/>
        </authorList>
    </citation>
    <scope>NUCLEOTIDE SEQUENCE [LARGE SCALE GENOMIC DNA]</scope>
    <source>
        <strain evidence="2 3">SAORIC-28</strain>
    </source>
</reference>